<feature type="compositionally biased region" description="Basic and acidic residues" evidence="1">
    <location>
        <begin position="261"/>
        <end position="293"/>
    </location>
</feature>
<evidence type="ECO:0000313" key="3">
    <source>
        <dbReference type="Proteomes" id="UP000319792"/>
    </source>
</evidence>
<feature type="compositionally biased region" description="Pro residues" evidence="1">
    <location>
        <begin position="354"/>
        <end position="363"/>
    </location>
</feature>
<organism evidence="2 3">
    <name type="scientific">Tsukamurella sputi</name>
    <dbReference type="NCBI Taxonomy" id="2591848"/>
    <lineage>
        <taxon>Bacteria</taxon>
        <taxon>Bacillati</taxon>
        <taxon>Actinomycetota</taxon>
        <taxon>Actinomycetes</taxon>
        <taxon>Mycobacteriales</taxon>
        <taxon>Tsukamurellaceae</taxon>
        <taxon>Tsukamurella</taxon>
    </lineage>
</organism>
<accession>A0A5C5RJS3</accession>
<evidence type="ECO:0000313" key="2">
    <source>
        <dbReference type="EMBL" id="TWS23187.1"/>
    </source>
</evidence>
<name>A0A5C5RJS3_9ACTN</name>
<dbReference type="EMBL" id="VIGV01000004">
    <property type="protein sequence ID" value="TWS23187.1"/>
    <property type="molecule type" value="Genomic_DNA"/>
</dbReference>
<sequence>MAREYARIKISIADDEDVEGLSVDAQWLYFRVLIPDPTLNTAGVADWRPKRLIGKAADMDMGRLLAAAAELEAANYVLFDLDTEEVLVRTYIRSDRLLANPKSALGMVRAYRAIASKTLRSAVVSEVRRERKDNPDHAAWTSKLSREQVVELAERTALQPGQYEPVYGDLIADHIGNRNGNHIAYRNGDPIGDAEPTGSPIASGIGFPKALSPKPEAEEQGVTEQGNVTRAASPNPATPPPPRCPEHLTEPAPGPCGPCGDARRAHDRWNDQNADRLRRQATDQRRTEREHQAAARRTAIDACTLCNDDGYRGNRVCDHIDRTHTAARGIARVRAALEKDPTHTTTETSEPPADEPPAPDTEA</sequence>
<feature type="region of interest" description="Disordered" evidence="1">
    <location>
        <begin position="336"/>
        <end position="363"/>
    </location>
</feature>
<reference evidence="2 3" key="2">
    <citation type="submission" date="2019-08" db="EMBL/GenBank/DDBJ databases">
        <title>Tsukamurella conjunctivitidis sp. nov., Tsukamurella assacharolytica sp. nov. and Tsukamurella sputae sp. nov. isolated from patients with conjunctivitis, bacteraemia (lymphoma) and respiratory infection (sputum) in Hong Kong.</title>
        <authorList>
            <person name="Fok K.M.N."/>
            <person name="Fong J.Y.H."/>
        </authorList>
    </citation>
    <scope>NUCLEOTIDE SEQUENCE [LARGE SCALE GENOMIC DNA]</scope>
    <source>
        <strain evidence="2 3">HKU70</strain>
    </source>
</reference>
<feature type="region of interest" description="Disordered" evidence="1">
    <location>
        <begin position="186"/>
        <end position="294"/>
    </location>
</feature>
<keyword evidence="3" id="KW-1185">Reference proteome</keyword>
<comment type="caution">
    <text evidence="2">The sequence shown here is derived from an EMBL/GenBank/DDBJ whole genome shotgun (WGS) entry which is preliminary data.</text>
</comment>
<dbReference type="Proteomes" id="UP000319792">
    <property type="component" value="Unassembled WGS sequence"/>
</dbReference>
<gene>
    <name evidence="2" type="ORF">FK268_12775</name>
</gene>
<dbReference type="RefSeq" id="WP_146434613.1">
    <property type="nucleotide sequence ID" value="NZ_VIGV01000004.1"/>
</dbReference>
<proteinExistence type="predicted"/>
<dbReference type="OrthoDB" id="4747530at2"/>
<evidence type="ECO:0008006" key="4">
    <source>
        <dbReference type="Google" id="ProtNLM"/>
    </source>
</evidence>
<protein>
    <recommendedName>
        <fullName evidence="4">Helix-turn-helix DNA binding domain protein</fullName>
    </recommendedName>
</protein>
<dbReference type="AlphaFoldDB" id="A0A5C5RJS3"/>
<reference evidence="2 3" key="1">
    <citation type="submission" date="2019-06" db="EMBL/GenBank/DDBJ databases">
        <authorList>
            <person name="Teng J.L.L."/>
            <person name="Lee H.H."/>
            <person name="Lau S.K.P."/>
            <person name="Woo P.C.Y."/>
        </authorList>
    </citation>
    <scope>NUCLEOTIDE SEQUENCE [LARGE SCALE GENOMIC DNA]</scope>
    <source>
        <strain evidence="2 3">HKU70</strain>
    </source>
</reference>
<evidence type="ECO:0000256" key="1">
    <source>
        <dbReference type="SAM" id="MobiDB-lite"/>
    </source>
</evidence>